<organism evidence="1 2">
    <name type="scientific">Psophocarpus tetragonolobus</name>
    <name type="common">Winged bean</name>
    <name type="synonym">Dolichos tetragonolobus</name>
    <dbReference type="NCBI Taxonomy" id="3891"/>
    <lineage>
        <taxon>Eukaryota</taxon>
        <taxon>Viridiplantae</taxon>
        <taxon>Streptophyta</taxon>
        <taxon>Embryophyta</taxon>
        <taxon>Tracheophyta</taxon>
        <taxon>Spermatophyta</taxon>
        <taxon>Magnoliopsida</taxon>
        <taxon>eudicotyledons</taxon>
        <taxon>Gunneridae</taxon>
        <taxon>Pentapetalae</taxon>
        <taxon>rosids</taxon>
        <taxon>fabids</taxon>
        <taxon>Fabales</taxon>
        <taxon>Fabaceae</taxon>
        <taxon>Papilionoideae</taxon>
        <taxon>50 kb inversion clade</taxon>
        <taxon>NPAAA clade</taxon>
        <taxon>indigoferoid/millettioid clade</taxon>
        <taxon>Phaseoleae</taxon>
        <taxon>Psophocarpus</taxon>
    </lineage>
</organism>
<evidence type="ECO:0000313" key="2">
    <source>
        <dbReference type="Proteomes" id="UP001386955"/>
    </source>
</evidence>
<protein>
    <submittedName>
        <fullName evidence="1">Uncharacterized protein</fullName>
    </submittedName>
</protein>
<gene>
    <name evidence="1" type="ORF">VNO78_20377</name>
</gene>
<dbReference type="Proteomes" id="UP001386955">
    <property type="component" value="Unassembled WGS sequence"/>
</dbReference>
<sequence>MFNLICAVHNFVRFPFVYAKNYPDVQVQIMRYSCQDDFCGYPKQSAAHTHTFNLATRQITLSAAGTY</sequence>
<dbReference type="EMBL" id="JAYMYS010000005">
    <property type="protein sequence ID" value="KAK7391953.1"/>
    <property type="molecule type" value="Genomic_DNA"/>
</dbReference>
<evidence type="ECO:0000313" key="1">
    <source>
        <dbReference type="EMBL" id="KAK7391953.1"/>
    </source>
</evidence>
<name>A0AAN9SDA0_PSOTE</name>
<keyword evidence="2" id="KW-1185">Reference proteome</keyword>
<reference evidence="1 2" key="1">
    <citation type="submission" date="2024-01" db="EMBL/GenBank/DDBJ databases">
        <title>The genomes of 5 underutilized Papilionoideae crops provide insights into root nodulation and disease resistanc.</title>
        <authorList>
            <person name="Jiang F."/>
        </authorList>
    </citation>
    <scope>NUCLEOTIDE SEQUENCE [LARGE SCALE GENOMIC DNA]</scope>
    <source>
        <strain evidence="1">DUOXIRENSHENG_FW03</strain>
        <tissue evidence="1">Leaves</tissue>
    </source>
</reference>
<accession>A0AAN9SDA0</accession>
<dbReference type="AlphaFoldDB" id="A0AAN9SDA0"/>
<comment type="caution">
    <text evidence="1">The sequence shown here is derived from an EMBL/GenBank/DDBJ whole genome shotgun (WGS) entry which is preliminary data.</text>
</comment>
<proteinExistence type="predicted"/>